<dbReference type="PANTHER" id="PTHR10974">
    <property type="entry name" value="FI08016P-RELATED"/>
    <property type="match status" value="1"/>
</dbReference>
<dbReference type="EMBL" id="KK118615">
    <property type="protein sequence ID" value="KFM73443.1"/>
    <property type="molecule type" value="Genomic_DNA"/>
</dbReference>
<evidence type="ECO:0000313" key="2">
    <source>
        <dbReference type="Proteomes" id="UP000054359"/>
    </source>
</evidence>
<dbReference type="Gene3D" id="3.40.720.10">
    <property type="entry name" value="Alkaline Phosphatase, subunit A"/>
    <property type="match status" value="1"/>
</dbReference>
<dbReference type="PANTHER" id="PTHR10974:SF1">
    <property type="entry name" value="FI08016P-RELATED"/>
    <property type="match status" value="1"/>
</dbReference>
<dbReference type="FunFam" id="3.40.720.10:FF:000017">
    <property type="entry name" value="Predicted protein"/>
    <property type="match status" value="1"/>
</dbReference>
<evidence type="ECO:0000313" key="1">
    <source>
        <dbReference type="EMBL" id="KFM73443.1"/>
    </source>
</evidence>
<dbReference type="InterPro" id="IPR004245">
    <property type="entry name" value="DUF229"/>
</dbReference>
<dbReference type="SUPFAM" id="SSF53649">
    <property type="entry name" value="Alkaline phosphatase-like"/>
    <property type="match status" value="1"/>
</dbReference>
<dbReference type="CDD" id="cd16021">
    <property type="entry name" value="ALP_like"/>
    <property type="match status" value="1"/>
</dbReference>
<dbReference type="GO" id="GO:0005615">
    <property type="term" value="C:extracellular space"/>
    <property type="evidence" value="ECO:0007669"/>
    <property type="project" value="TreeGrafter"/>
</dbReference>
<organism evidence="1 2">
    <name type="scientific">Stegodyphus mimosarum</name>
    <name type="common">African social velvet spider</name>
    <dbReference type="NCBI Taxonomy" id="407821"/>
    <lineage>
        <taxon>Eukaryota</taxon>
        <taxon>Metazoa</taxon>
        <taxon>Ecdysozoa</taxon>
        <taxon>Arthropoda</taxon>
        <taxon>Chelicerata</taxon>
        <taxon>Arachnida</taxon>
        <taxon>Araneae</taxon>
        <taxon>Araneomorphae</taxon>
        <taxon>Entelegynae</taxon>
        <taxon>Eresoidea</taxon>
        <taxon>Eresidae</taxon>
        <taxon>Stegodyphus</taxon>
    </lineage>
</organism>
<protein>
    <submittedName>
        <fullName evidence="1">Uncharacterized protein</fullName>
    </submittedName>
</protein>
<keyword evidence="2" id="KW-1185">Reference proteome</keyword>
<dbReference type="AlphaFoldDB" id="A0A087U7V4"/>
<dbReference type="InterPro" id="IPR017850">
    <property type="entry name" value="Alkaline_phosphatase_core_sf"/>
</dbReference>
<feature type="non-terminal residue" evidence="1">
    <location>
        <position position="543"/>
    </location>
</feature>
<dbReference type="OMA" id="CTCETEE"/>
<gene>
    <name evidence="1" type="ORF">X975_11082</name>
</gene>
<accession>A0A087U7V4</accession>
<dbReference type="OrthoDB" id="413313at2759"/>
<dbReference type="Pfam" id="PF02995">
    <property type="entry name" value="DUF229"/>
    <property type="match status" value="1"/>
</dbReference>
<reference evidence="1 2" key="1">
    <citation type="submission" date="2013-11" db="EMBL/GenBank/DDBJ databases">
        <title>Genome sequencing of Stegodyphus mimosarum.</title>
        <authorList>
            <person name="Bechsgaard J."/>
        </authorList>
    </citation>
    <scope>NUCLEOTIDE SEQUENCE [LARGE SCALE GENOMIC DNA]</scope>
</reference>
<name>A0A087U7V4_STEMI</name>
<proteinExistence type="predicted"/>
<dbReference type="Proteomes" id="UP000054359">
    <property type="component" value="Unassembled WGS sequence"/>
</dbReference>
<dbReference type="STRING" id="407821.A0A087U7V4"/>
<sequence length="543" mass="61995">MYGYEADKLLCGYQEITRKGDFKVDYSERRELLLNGSKIYSDFVYVSCTNFAGIAFYTNIHCHIFVKPEHNLSSALKNDSEKFYNVLILGIDSLSRLSFMRQLPKTYQFLTKKLNAFILRGLTKVGDNTFPNLIAMLTGKSVLNQELPHIHDPKEPYDSWPFVWKNFSRAGYATLFAEDRPDINLLNYYRGGLQKSPTDHYMRPFWLAVQSSMLHRISSSFCFGNIPKHLLQLRYTQDFVKKYSSIKRPFFAFSFLVELSHDYISHVSSADADLEAWLKQLFHSGYLNRTFLFFLSDHGHRFDALRATLIGRIEERMPFFAVVVPHLLSKNQNGFIQNLRTNQGRLTTPYDAYFSLLDILSHSINHTVLGSIKSDRGSTLFGPVSSNRTCSTAGIPDHYCTCETEENLDISDSRSQKAAITLVTAINNLISKSYKKLCAELSLAEIIRADLILPRREVIVNSRLYFGNLVEDGRARGMITKVTIILRTVPGNALFEGTLILREDEDNVTVLGDISRINVYGNQSSCIDDVILKKYCYCITSEV</sequence>